<dbReference type="EMBL" id="VKAC01000008">
    <property type="protein sequence ID" value="TXR55610.1"/>
    <property type="molecule type" value="Genomic_DNA"/>
</dbReference>
<keyword evidence="4" id="KW-1185">Reference proteome</keyword>
<protein>
    <submittedName>
        <fullName evidence="3">Hydrolase</fullName>
    </submittedName>
</protein>
<dbReference type="Pfam" id="PF00795">
    <property type="entry name" value="CN_hydrolase"/>
    <property type="match status" value="1"/>
</dbReference>
<evidence type="ECO:0000256" key="1">
    <source>
        <dbReference type="ARBA" id="ARBA00022801"/>
    </source>
</evidence>
<accession>A0A5C8ZFN4</accession>
<name>A0A5C8ZFN4_9ACTN</name>
<dbReference type="Proteomes" id="UP000321234">
    <property type="component" value="Unassembled WGS sequence"/>
</dbReference>
<dbReference type="Gene3D" id="3.60.110.10">
    <property type="entry name" value="Carbon-nitrogen hydrolase"/>
    <property type="match status" value="1"/>
</dbReference>
<dbReference type="OrthoDB" id="9811121at2"/>
<evidence type="ECO:0000313" key="3">
    <source>
        <dbReference type="EMBL" id="TXR55610.1"/>
    </source>
</evidence>
<dbReference type="GO" id="GO:0050126">
    <property type="term" value="F:N-carbamoylputrescine amidase activity"/>
    <property type="evidence" value="ECO:0007669"/>
    <property type="project" value="TreeGrafter"/>
</dbReference>
<feature type="domain" description="CN hydrolase" evidence="2">
    <location>
        <begin position="13"/>
        <end position="256"/>
    </location>
</feature>
<dbReference type="SUPFAM" id="SSF56317">
    <property type="entry name" value="Carbon-nitrogen hydrolase"/>
    <property type="match status" value="1"/>
</dbReference>
<evidence type="ECO:0000313" key="4">
    <source>
        <dbReference type="Proteomes" id="UP000321234"/>
    </source>
</evidence>
<reference evidence="3 4" key="1">
    <citation type="submission" date="2019-07" db="EMBL/GenBank/DDBJ databases">
        <title>Quadrisphaera sp. strain DD2A genome sequencing and assembly.</title>
        <authorList>
            <person name="Kim I."/>
        </authorList>
    </citation>
    <scope>NUCLEOTIDE SEQUENCE [LARGE SCALE GENOMIC DNA]</scope>
    <source>
        <strain evidence="3 4">DD2A</strain>
    </source>
</reference>
<gene>
    <name evidence="3" type="ORF">FMM08_14505</name>
</gene>
<dbReference type="PANTHER" id="PTHR43674">
    <property type="entry name" value="NITRILASE C965.09-RELATED"/>
    <property type="match status" value="1"/>
</dbReference>
<organism evidence="3 4">
    <name type="scientific">Quadrisphaera setariae</name>
    <dbReference type="NCBI Taxonomy" id="2593304"/>
    <lineage>
        <taxon>Bacteria</taxon>
        <taxon>Bacillati</taxon>
        <taxon>Actinomycetota</taxon>
        <taxon>Actinomycetes</taxon>
        <taxon>Kineosporiales</taxon>
        <taxon>Kineosporiaceae</taxon>
        <taxon>Quadrisphaera</taxon>
    </lineage>
</organism>
<dbReference type="PANTHER" id="PTHR43674:SF2">
    <property type="entry name" value="BETA-UREIDOPROPIONASE"/>
    <property type="match status" value="1"/>
</dbReference>
<dbReference type="PROSITE" id="PS50263">
    <property type="entry name" value="CN_HYDROLASE"/>
    <property type="match status" value="1"/>
</dbReference>
<sequence length="298" mass="31123">MPSQHVPTRATTARVTAVQLAPTLLDLPGNARRTTTAIAAAVDAGADVVVLPELATSGYGLADEAEARSVAVRADSAVLDGWAAACRRRPGAVVVGGFCELGEDGRIHNSAAVVDGTGVRAVYRKAHLWDGERLLFSPGHAAPPVVETAHGRISTLICYDLSFPEWVRTAVLAGADLLAVPTNWALGSRPAGERPIGQVVAMAAARSGHLVVVCCDRTGRERGLDWTEGTCVVGADGWVLAEAGPGTATAWADVDLRASRDRRAGALGDLLGDRRPELYAAVSAPRLHLPEQREAVTV</sequence>
<proteinExistence type="predicted"/>
<keyword evidence="1 3" id="KW-0378">Hydrolase</keyword>
<dbReference type="GO" id="GO:0033388">
    <property type="term" value="P:putrescine biosynthetic process from arginine"/>
    <property type="evidence" value="ECO:0007669"/>
    <property type="project" value="TreeGrafter"/>
</dbReference>
<dbReference type="InterPro" id="IPR003010">
    <property type="entry name" value="C-N_Hydrolase"/>
</dbReference>
<dbReference type="InterPro" id="IPR050345">
    <property type="entry name" value="Aliph_Amidase/BUP"/>
</dbReference>
<evidence type="ECO:0000259" key="2">
    <source>
        <dbReference type="PROSITE" id="PS50263"/>
    </source>
</evidence>
<dbReference type="AlphaFoldDB" id="A0A5C8ZFN4"/>
<dbReference type="InterPro" id="IPR036526">
    <property type="entry name" value="C-N_Hydrolase_sf"/>
</dbReference>
<comment type="caution">
    <text evidence="3">The sequence shown here is derived from an EMBL/GenBank/DDBJ whole genome shotgun (WGS) entry which is preliminary data.</text>
</comment>